<comment type="caution">
    <text evidence="2">The sequence shown here is derived from an EMBL/GenBank/DDBJ whole genome shotgun (WGS) entry which is preliminary data.</text>
</comment>
<accession>A0A5Q4C767</accession>
<feature type="compositionally biased region" description="Polar residues" evidence="1">
    <location>
        <begin position="58"/>
        <end position="78"/>
    </location>
</feature>
<proteinExistence type="predicted"/>
<dbReference type="Proteomes" id="UP000326340">
    <property type="component" value="Unassembled WGS sequence"/>
</dbReference>
<dbReference type="OrthoDB" id="5397183at2759"/>
<evidence type="ECO:0000256" key="1">
    <source>
        <dbReference type="SAM" id="MobiDB-lite"/>
    </source>
</evidence>
<protein>
    <submittedName>
        <fullName evidence="2">Meiotically up-regulated protein 37</fullName>
    </submittedName>
</protein>
<evidence type="ECO:0000313" key="2">
    <source>
        <dbReference type="EMBL" id="TQN74739.1"/>
    </source>
</evidence>
<feature type="region of interest" description="Disordered" evidence="1">
    <location>
        <begin position="1"/>
        <end position="22"/>
    </location>
</feature>
<feature type="region of interest" description="Disordered" evidence="1">
    <location>
        <begin position="103"/>
        <end position="133"/>
    </location>
</feature>
<gene>
    <name evidence="2" type="primary">Mug37</name>
    <name evidence="2" type="ORF">CSHISOI_00608</name>
</gene>
<feature type="compositionally biased region" description="Acidic residues" evidence="1">
    <location>
        <begin position="1"/>
        <end position="12"/>
    </location>
</feature>
<organism evidence="2 3">
    <name type="scientific">Colletotrichum shisoi</name>
    <dbReference type="NCBI Taxonomy" id="2078593"/>
    <lineage>
        <taxon>Eukaryota</taxon>
        <taxon>Fungi</taxon>
        <taxon>Dikarya</taxon>
        <taxon>Ascomycota</taxon>
        <taxon>Pezizomycotina</taxon>
        <taxon>Sordariomycetes</taxon>
        <taxon>Hypocreomycetidae</taxon>
        <taxon>Glomerellales</taxon>
        <taxon>Glomerellaceae</taxon>
        <taxon>Colletotrichum</taxon>
        <taxon>Colletotrichum destructivum species complex</taxon>
    </lineage>
</organism>
<feature type="region of interest" description="Disordered" evidence="1">
    <location>
        <begin position="35"/>
        <end position="82"/>
    </location>
</feature>
<name>A0A5Q4C767_9PEZI</name>
<evidence type="ECO:0000313" key="3">
    <source>
        <dbReference type="Proteomes" id="UP000326340"/>
    </source>
</evidence>
<reference evidence="2 3" key="1">
    <citation type="journal article" date="2019" name="Sci. Rep.">
        <title>Colletotrichum shisoi sp. nov., an anthracnose pathogen of Perilla frutescens in Japan: molecular phylogenetic, morphological and genomic evidence.</title>
        <authorList>
            <person name="Gan P."/>
            <person name="Tsushima A."/>
            <person name="Hiroyama R."/>
            <person name="Narusaka M."/>
            <person name="Takano Y."/>
            <person name="Narusaka Y."/>
            <person name="Kawaradani M."/>
            <person name="Damm U."/>
            <person name="Shirasu K."/>
        </authorList>
    </citation>
    <scope>NUCLEOTIDE SEQUENCE [LARGE SCALE GENOMIC DNA]</scope>
    <source>
        <strain evidence="2 3">PG-2018a</strain>
    </source>
</reference>
<dbReference type="AlphaFoldDB" id="A0A5Q4C767"/>
<dbReference type="EMBL" id="PUHP01000023">
    <property type="protein sequence ID" value="TQN74739.1"/>
    <property type="molecule type" value="Genomic_DNA"/>
</dbReference>
<feature type="compositionally biased region" description="Basic and acidic residues" evidence="1">
    <location>
        <begin position="47"/>
        <end position="57"/>
    </location>
</feature>
<sequence>MEEAATNEDSDPDMYSLGDIDEEEMTKLLATAAEATAAQVPPSIVVHKMDQDSRSAESFDSQLHFSSPATSTGGTSKSEFSEPDLLDEDVDWNLVTTCADEAAPSSRTKSLGEDSRPQTTSAPSDPAPFVRPPFPVKVRDRSVVVGLSSATMMRTCFRVGEMLNAFAKCTREKQDVVLELFARVNYSSRELSARRLGGAVDGHSSAFLGPSGKNKLCRCVCRLSYDSKAAIGRTASILSIRETDWDEVQWALRMVARDAASDSGGS</sequence>
<keyword evidence="3" id="KW-1185">Reference proteome</keyword>